<keyword evidence="1" id="KW-0812">Transmembrane</keyword>
<dbReference type="AlphaFoldDB" id="A0A511WNN9"/>
<feature type="transmembrane region" description="Helical" evidence="1">
    <location>
        <begin position="12"/>
        <end position="34"/>
    </location>
</feature>
<dbReference type="RefSeq" id="WP_146813828.1">
    <property type="nucleotide sequence ID" value="NZ_BJYD01000006.1"/>
</dbReference>
<comment type="caution">
    <text evidence="2">The sequence shown here is derived from an EMBL/GenBank/DDBJ whole genome shotgun (WGS) entry which is preliminary data.</text>
</comment>
<keyword evidence="1" id="KW-1133">Transmembrane helix</keyword>
<dbReference type="EMBL" id="BJYD01000006">
    <property type="protein sequence ID" value="GEN52756.1"/>
    <property type="molecule type" value="Genomic_DNA"/>
</dbReference>
<sequence length="69" mass="7646">MPNERVTLIERFFKSWFGWMIGVLVGISLISLWNGEGIDWSLIIGLSIGGLIGTSIGIGLKKNLKKEKN</sequence>
<gene>
    <name evidence="2" type="ORF">HFA01_10180</name>
</gene>
<keyword evidence="3" id="KW-1185">Reference proteome</keyword>
<keyword evidence="1" id="KW-0472">Membrane</keyword>
<proteinExistence type="predicted"/>
<dbReference type="OrthoDB" id="2973375at2"/>
<evidence type="ECO:0000313" key="3">
    <source>
        <dbReference type="Proteomes" id="UP000321886"/>
    </source>
</evidence>
<name>A0A511WNN9_9BACI</name>
<protein>
    <submittedName>
        <fullName evidence="2">Uncharacterized protein</fullName>
    </submittedName>
</protein>
<organism evidence="2 3">
    <name type="scientific">Halobacillus faecis</name>
    <dbReference type="NCBI Taxonomy" id="360184"/>
    <lineage>
        <taxon>Bacteria</taxon>
        <taxon>Bacillati</taxon>
        <taxon>Bacillota</taxon>
        <taxon>Bacilli</taxon>
        <taxon>Bacillales</taxon>
        <taxon>Bacillaceae</taxon>
        <taxon>Halobacillus</taxon>
    </lineage>
</organism>
<reference evidence="2 3" key="1">
    <citation type="submission" date="2019-07" db="EMBL/GenBank/DDBJ databases">
        <title>Whole genome shotgun sequence of Halobacillus faecis NBRC 103569.</title>
        <authorList>
            <person name="Hosoyama A."/>
            <person name="Uohara A."/>
            <person name="Ohji S."/>
            <person name="Ichikawa N."/>
        </authorList>
    </citation>
    <scope>NUCLEOTIDE SEQUENCE [LARGE SCALE GENOMIC DNA]</scope>
    <source>
        <strain evidence="2 3">NBRC 103569</strain>
    </source>
</reference>
<dbReference type="Proteomes" id="UP000321886">
    <property type="component" value="Unassembled WGS sequence"/>
</dbReference>
<evidence type="ECO:0000313" key="2">
    <source>
        <dbReference type="EMBL" id="GEN52756.1"/>
    </source>
</evidence>
<accession>A0A511WNN9</accession>
<evidence type="ECO:0000256" key="1">
    <source>
        <dbReference type="SAM" id="Phobius"/>
    </source>
</evidence>
<feature type="transmembrane region" description="Helical" evidence="1">
    <location>
        <begin position="40"/>
        <end position="60"/>
    </location>
</feature>